<organism evidence="1 2">
    <name type="scientific">Spirodela intermedia</name>
    <name type="common">Intermediate duckweed</name>
    <dbReference type="NCBI Taxonomy" id="51605"/>
    <lineage>
        <taxon>Eukaryota</taxon>
        <taxon>Viridiplantae</taxon>
        <taxon>Streptophyta</taxon>
        <taxon>Embryophyta</taxon>
        <taxon>Tracheophyta</taxon>
        <taxon>Spermatophyta</taxon>
        <taxon>Magnoliopsida</taxon>
        <taxon>Liliopsida</taxon>
        <taxon>Araceae</taxon>
        <taxon>Lemnoideae</taxon>
        <taxon>Spirodela</taxon>
    </lineage>
</organism>
<reference evidence="2" key="1">
    <citation type="journal article" date="2020" name="Sci. Rep.">
        <title>Chromosome-scale genome assembly for the duckweed Spirodela intermedia, integrating cytogenetic maps, PacBio and Oxford Nanopore libraries.</title>
        <authorList>
            <person name="Hoang P.T.N."/>
            <person name="Fiebig A."/>
            <person name="Novak P."/>
            <person name="Macas J."/>
            <person name="Cao H.X."/>
            <person name="Stepanenko A."/>
            <person name="Chen G."/>
            <person name="Borisjuk N."/>
            <person name="Scholz U."/>
            <person name="Schubert I."/>
        </authorList>
    </citation>
    <scope>NUCLEOTIDE SEQUENCE [LARGE SCALE GENOMIC DNA]</scope>
</reference>
<name>A0ABN7EBR4_SPIIN</name>
<comment type="caution">
    <text evidence="1">The sequence shown here is derived from an EMBL/GenBank/DDBJ whole genome shotgun (WGS) entry which is preliminary data.</text>
</comment>
<dbReference type="Proteomes" id="UP001189122">
    <property type="component" value="Unassembled WGS sequence"/>
</dbReference>
<dbReference type="EMBL" id="CACRZD030000288">
    <property type="protein sequence ID" value="CAA6675352.1"/>
    <property type="molecule type" value="Genomic_DNA"/>
</dbReference>
<evidence type="ECO:0000313" key="2">
    <source>
        <dbReference type="Proteomes" id="UP001189122"/>
    </source>
</evidence>
<evidence type="ECO:0008006" key="3">
    <source>
        <dbReference type="Google" id="ProtNLM"/>
    </source>
</evidence>
<gene>
    <name evidence="1" type="ORF">SI7747_UN021694</name>
</gene>
<accession>A0ABN7EBR4</accession>
<sequence>MLHFKASPFLVRVRPPCPTLAKRNRREIKAWLIAFSCLRLLWRRNYLERIKIVTNQSSLGLRLTHNEICYASLTISTVNQSLTQLERHQD</sequence>
<evidence type="ECO:0000313" key="1">
    <source>
        <dbReference type="EMBL" id="CAA6675352.1"/>
    </source>
</evidence>
<keyword evidence="2" id="KW-1185">Reference proteome</keyword>
<proteinExistence type="predicted"/>
<protein>
    <recommendedName>
        <fullName evidence="3">Ribosomal protein L20</fullName>
    </recommendedName>
</protein>